<feature type="region of interest" description="Disordered" evidence="6">
    <location>
        <begin position="395"/>
        <end position="430"/>
    </location>
</feature>
<dbReference type="Proteomes" id="UP000807716">
    <property type="component" value="Unassembled WGS sequence"/>
</dbReference>
<sequence>MFSQSSQPMRLAHPTPYHLQQQLQRQSSLQQQHQQQQQQQQQQPQSMPFSTAATSMPMPMPMPFPNHHHQNNTGTPNNSFAGTIDPNLLQVTMGRMGDMSHLHNVSSLFPASPTPSSAGSATLAQTTHPLLGRSSLSNPTIKQEAASPDYLASELDFGEPGSMLSPGSSSPINSPLNDFDGSDDFSLPLGASGNGNGGTAKPTPLNIHQGSYGESPGTGSLYSPGESDLFPDDISMPTSRPVDVKYGRNSLQIQSSLQSPFHSMSMPVHRSDWFGNTADGHAVGSYETPSGIQFVNSLFDDDTEKTNARAMLLNEKRRRRRESHNAVERRRRDNINEKIQELSTLLPDTYIDTANKPNKGVILRKSVDYIRHLQQLVASQTSRNQELETQLRMMNGGGGVQESNPNGNGPGSDMGMGGTPSSDPGASAQLHQGFGMMRIEGNTPTNL</sequence>
<dbReference type="GO" id="GO:0005634">
    <property type="term" value="C:nucleus"/>
    <property type="evidence" value="ECO:0007669"/>
    <property type="project" value="UniProtKB-SubCell"/>
</dbReference>
<keyword evidence="4" id="KW-0804">Transcription</keyword>
<dbReference type="Pfam" id="PF00010">
    <property type="entry name" value="HLH"/>
    <property type="match status" value="1"/>
</dbReference>
<keyword evidence="2" id="KW-0805">Transcription regulation</keyword>
<proteinExistence type="predicted"/>
<evidence type="ECO:0000256" key="6">
    <source>
        <dbReference type="SAM" id="MobiDB-lite"/>
    </source>
</evidence>
<comment type="caution">
    <text evidence="8">The sequence shown here is derived from an EMBL/GenBank/DDBJ whole genome shotgun (WGS) entry which is preliminary data.</text>
</comment>
<name>A0A9P6PZJ8_9FUNG</name>
<dbReference type="Gene3D" id="4.10.280.10">
    <property type="entry name" value="Helix-loop-helix DNA-binding domain"/>
    <property type="match status" value="1"/>
</dbReference>
<feature type="domain" description="BHLH" evidence="7">
    <location>
        <begin position="319"/>
        <end position="373"/>
    </location>
</feature>
<dbReference type="SUPFAM" id="SSF47459">
    <property type="entry name" value="HLH, helix-loop-helix DNA-binding domain"/>
    <property type="match status" value="1"/>
</dbReference>
<evidence type="ECO:0000313" key="9">
    <source>
        <dbReference type="Proteomes" id="UP000807716"/>
    </source>
</evidence>
<keyword evidence="5" id="KW-0539">Nucleus</keyword>
<feature type="region of interest" description="Disordered" evidence="6">
    <location>
        <begin position="153"/>
        <end position="228"/>
    </location>
</feature>
<dbReference type="CDD" id="cd11387">
    <property type="entry name" value="bHLHzip_USF_MITF"/>
    <property type="match status" value="1"/>
</dbReference>
<dbReference type="InterPro" id="IPR011598">
    <property type="entry name" value="bHLH_dom"/>
</dbReference>
<feature type="compositionally biased region" description="Polar residues" evidence="6">
    <location>
        <begin position="71"/>
        <end position="81"/>
    </location>
</feature>
<comment type="subcellular location">
    <subcellularLocation>
        <location evidence="1">Nucleus</location>
    </subcellularLocation>
</comment>
<evidence type="ECO:0000259" key="7">
    <source>
        <dbReference type="PROSITE" id="PS50888"/>
    </source>
</evidence>
<dbReference type="PANTHER" id="PTHR45776">
    <property type="entry name" value="MIP04163P"/>
    <property type="match status" value="1"/>
</dbReference>
<dbReference type="EMBL" id="JAAAJB010000461">
    <property type="protein sequence ID" value="KAG0255416.1"/>
    <property type="molecule type" value="Genomic_DNA"/>
</dbReference>
<evidence type="ECO:0000256" key="3">
    <source>
        <dbReference type="ARBA" id="ARBA00023125"/>
    </source>
</evidence>
<dbReference type="GO" id="GO:0000981">
    <property type="term" value="F:DNA-binding transcription factor activity, RNA polymerase II-specific"/>
    <property type="evidence" value="ECO:0007669"/>
    <property type="project" value="TreeGrafter"/>
</dbReference>
<evidence type="ECO:0000256" key="5">
    <source>
        <dbReference type="ARBA" id="ARBA00023242"/>
    </source>
</evidence>
<evidence type="ECO:0000256" key="2">
    <source>
        <dbReference type="ARBA" id="ARBA00023015"/>
    </source>
</evidence>
<reference evidence="8" key="1">
    <citation type="journal article" date="2020" name="Fungal Divers.">
        <title>Resolving the Mortierellaceae phylogeny through synthesis of multi-gene phylogenetics and phylogenomics.</title>
        <authorList>
            <person name="Vandepol N."/>
            <person name="Liber J."/>
            <person name="Desiro A."/>
            <person name="Na H."/>
            <person name="Kennedy M."/>
            <person name="Barry K."/>
            <person name="Grigoriev I.V."/>
            <person name="Miller A.N."/>
            <person name="O'Donnell K."/>
            <person name="Stajich J.E."/>
            <person name="Bonito G."/>
        </authorList>
    </citation>
    <scope>NUCLEOTIDE SEQUENCE</scope>
    <source>
        <strain evidence="8">BC1065</strain>
    </source>
</reference>
<feature type="compositionally biased region" description="Low complexity" evidence="6">
    <location>
        <begin position="19"/>
        <end position="46"/>
    </location>
</feature>
<dbReference type="OrthoDB" id="690068at2759"/>
<protein>
    <recommendedName>
        <fullName evidence="7">BHLH domain-containing protein</fullName>
    </recommendedName>
</protein>
<dbReference type="SMART" id="SM00353">
    <property type="entry name" value="HLH"/>
    <property type="match status" value="1"/>
</dbReference>
<dbReference type="AlphaFoldDB" id="A0A9P6PZJ8"/>
<dbReference type="InterPro" id="IPR036638">
    <property type="entry name" value="HLH_DNA-bd_sf"/>
</dbReference>
<accession>A0A9P6PZJ8</accession>
<evidence type="ECO:0000256" key="4">
    <source>
        <dbReference type="ARBA" id="ARBA00023163"/>
    </source>
</evidence>
<evidence type="ECO:0000256" key="1">
    <source>
        <dbReference type="ARBA" id="ARBA00004123"/>
    </source>
</evidence>
<dbReference type="PROSITE" id="PS50888">
    <property type="entry name" value="BHLH"/>
    <property type="match status" value="1"/>
</dbReference>
<keyword evidence="9" id="KW-1185">Reference proteome</keyword>
<organism evidence="8 9">
    <name type="scientific">Actinomortierella ambigua</name>
    <dbReference type="NCBI Taxonomy" id="1343610"/>
    <lineage>
        <taxon>Eukaryota</taxon>
        <taxon>Fungi</taxon>
        <taxon>Fungi incertae sedis</taxon>
        <taxon>Mucoromycota</taxon>
        <taxon>Mortierellomycotina</taxon>
        <taxon>Mortierellomycetes</taxon>
        <taxon>Mortierellales</taxon>
        <taxon>Mortierellaceae</taxon>
        <taxon>Actinomortierella</taxon>
    </lineage>
</organism>
<keyword evidence="3" id="KW-0238">DNA-binding</keyword>
<dbReference type="GO" id="GO:0000978">
    <property type="term" value="F:RNA polymerase II cis-regulatory region sequence-specific DNA binding"/>
    <property type="evidence" value="ECO:0007669"/>
    <property type="project" value="TreeGrafter"/>
</dbReference>
<gene>
    <name evidence="8" type="ORF">DFQ27_006277</name>
</gene>
<feature type="compositionally biased region" description="Low complexity" evidence="6">
    <location>
        <begin position="160"/>
        <end position="177"/>
    </location>
</feature>
<feature type="region of interest" description="Disordered" evidence="6">
    <location>
        <begin position="18"/>
        <end position="84"/>
    </location>
</feature>
<feature type="compositionally biased region" description="Gly residues" evidence="6">
    <location>
        <begin position="408"/>
        <end position="418"/>
    </location>
</feature>
<evidence type="ECO:0000313" key="8">
    <source>
        <dbReference type="EMBL" id="KAG0255416.1"/>
    </source>
</evidence>
<dbReference type="PANTHER" id="PTHR45776:SF2">
    <property type="entry name" value="MIP04163P"/>
    <property type="match status" value="1"/>
</dbReference>
<dbReference type="GO" id="GO:0046983">
    <property type="term" value="F:protein dimerization activity"/>
    <property type="evidence" value="ECO:0007669"/>
    <property type="project" value="InterPro"/>
</dbReference>